<dbReference type="AlphaFoldDB" id="A0A9P7V102"/>
<dbReference type="EMBL" id="CM032181">
    <property type="protein sequence ID" value="KAG7098267.1"/>
    <property type="molecule type" value="Genomic_DNA"/>
</dbReference>
<protein>
    <submittedName>
        <fullName evidence="1">Uncharacterized protein</fullName>
    </submittedName>
</protein>
<accession>A0A9P7V102</accession>
<proteinExistence type="predicted"/>
<evidence type="ECO:0000313" key="2">
    <source>
        <dbReference type="Proteomes" id="UP001049176"/>
    </source>
</evidence>
<dbReference type="PROSITE" id="PS51257">
    <property type="entry name" value="PROKAR_LIPOPROTEIN"/>
    <property type="match status" value="1"/>
</dbReference>
<name>A0A9P7V102_9AGAR</name>
<dbReference type="RefSeq" id="XP_043014737.1">
    <property type="nucleotide sequence ID" value="XM_043146037.1"/>
</dbReference>
<sequence>MADFRHAASIGTTLTSACVRSKCGLVGLVGGWSVAAEFIQHSTPGSFLSPYTPSAFGKLSGKIYLVRSMFILSEEQISQAVEIFVCLHATAHLGYAIRPSGQYSIMDEVV</sequence>
<dbReference type="GeneID" id="66069305"/>
<keyword evidence="2" id="KW-1185">Reference proteome</keyword>
<reference evidence="1" key="1">
    <citation type="journal article" date="2021" name="Genome Biol. Evol.">
        <title>The assembled and annotated genome of the fairy-ring fungus Marasmius oreades.</title>
        <authorList>
            <person name="Hiltunen M."/>
            <person name="Ament-Velasquez S.L."/>
            <person name="Johannesson H."/>
        </authorList>
    </citation>
    <scope>NUCLEOTIDE SEQUENCE</scope>
    <source>
        <strain evidence="1">03SP1</strain>
    </source>
</reference>
<comment type="caution">
    <text evidence="1">The sequence shown here is derived from an EMBL/GenBank/DDBJ whole genome shotgun (WGS) entry which is preliminary data.</text>
</comment>
<gene>
    <name evidence="1" type="ORF">E1B28_000229</name>
</gene>
<organism evidence="1 2">
    <name type="scientific">Marasmius oreades</name>
    <name type="common">fairy-ring Marasmius</name>
    <dbReference type="NCBI Taxonomy" id="181124"/>
    <lineage>
        <taxon>Eukaryota</taxon>
        <taxon>Fungi</taxon>
        <taxon>Dikarya</taxon>
        <taxon>Basidiomycota</taxon>
        <taxon>Agaricomycotina</taxon>
        <taxon>Agaricomycetes</taxon>
        <taxon>Agaricomycetidae</taxon>
        <taxon>Agaricales</taxon>
        <taxon>Marasmiineae</taxon>
        <taxon>Marasmiaceae</taxon>
        <taxon>Marasmius</taxon>
    </lineage>
</organism>
<dbReference type="KEGG" id="more:E1B28_000229"/>
<dbReference type="Proteomes" id="UP001049176">
    <property type="component" value="Chromosome 1"/>
</dbReference>
<evidence type="ECO:0000313" key="1">
    <source>
        <dbReference type="EMBL" id="KAG7098267.1"/>
    </source>
</evidence>